<feature type="transmembrane region" description="Helical" evidence="10">
    <location>
        <begin position="240"/>
        <end position="263"/>
    </location>
</feature>
<comment type="subcellular location">
    <subcellularLocation>
        <location evidence="1">Cell inner membrane</location>
        <topology evidence="1">Multi-pass membrane protein</topology>
    </subcellularLocation>
</comment>
<dbReference type="EMBL" id="CP158375">
    <property type="protein sequence ID" value="XDO96953.1"/>
    <property type="molecule type" value="Genomic_DNA"/>
</dbReference>
<feature type="transmembrane region" description="Helical" evidence="10">
    <location>
        <begin position="197"/>
        <end position="219"/>
    </location>
</feature>
<evidence type="ECO:0000256" key="5">
    <source>
        <dbReference type="ARBA" id="ARBA00022519"/>
    </source>
</evidence>
<dbReference type="GO" id="GO:0006865">
    <property type="term" value="P:amino acid transport"/>
    <property type="evidence" value="ECO:0007669"/>
    <property type="project" value="UniProtKB-KW"/>
</dbReference>
<organism evidence="12">
    <name type="scientific">Caulobacter sp. 73W</name>
    <dbReference type="NCBI Taxonomy" id="3161137"/>
    <lineage>
        <taxon>Bacteria</taxon>
        <taxon>Pseudomonadati</taxon>
        <taxon>Pseudomonadota</taxon>
        <taxon>Alphaproteobacteria</taxon>
        <taxon>Caulobacterales</taxon>
        <taxon>Caulobacteraceae</taxon>
        <taxon>Caulobacter</taxon>
    </lineage>
</organism>
<evidence type="ECO:0000313" key="12">
    <source>
        <dbReference type="EMBL" id="XDO96953.1"/>
    </source>
</evidence>
<feature type="transmembrane region" description="Helical" evidence="10">
    <location>
        <begin position="428"/>
        <end position="447"/>
    </location>
</feature>
<feature type="transmembrane region" description="Helical" evidence="10">
    <location>
        <begin position="155"/>
        <end position="177"/>
    </location>
</feature>
<name>A0AB39KUB0_9CAUL</name>
<dbReference type="Gene3D" id="1.20.1740.10">
    <property type="entry name" value="Amino acid/polyamine transporter I"/>
    <property type="match status" value="1"/>
</dbReference>
<evidence type="ECO:0000256" key="6">
    <source>
        <dbReference type="ARBA" id="ARBA00022692"/>
    </source>
</evidence>
<protein>
    <submittedName>
        <fullName evidence="12">Amino acid permease</fullName>
    </submittedName>
</protein>
<feature type="transmembrane region" description="Helical" evidence="10">
    <location>
        <begin position="357"/>
        <end position="379"/>
    </location>
</feature>
<evidence type="ECO:0000259" key="11">
    <source>
        <dbReference type="Pfam" id="PF00324"/>
    </source>
</evidence>
<keyword evidence="4" id="KW-1003">Cell membrane</keyword>
<dbReference type="FunFam" id="1.20.1740.10:FF:000001">
    <property type="entry name" value="Amino acid permease"/>
    <property type="match status" value="1"/>
</dbReference>
<feature type="transmembrane region" description="Helical" evidence="10">
    <location>
        <begin position="125"/>
        <end position="143"/>
    </location>
</feature>
<proteinExistence type="inferred from homology"/>
<feature type="transmembrane region" description="Helical" evidence="10">
    <location>
        <begin position="45"/>
        <end position="64"/>
    </location>
</feature>
<evidence type="ECO:0000256" key="9">
    <source>
        <dbReference type="ARBA" id="ARBA00023136"/>
    </source>
</evidence>
<feature type="transmembrane region" description="Helical" evidence="10">
    <location>
        <begin position="331"/>
        <end position="351"/>
    </location>
</feature>
<feature type="transmembrane region" description="Helical" evidence="10">
    <location>
        <begin position="283"/>
        <end position="310"/>
    </location>
</feature>
<dbReference type="InterPro" id="IPR004840">
    <property type="entry name" value="Amino_acid_permease_CS"/>
</dbReference>
<keyword evidence="7" id="KW-0029">Amino-acid transport</keyword>
<dbReference type="GO" id="GO:0055085">
    <property type="term" value="P:transmembrane transport"/>
    <property type="evidence" value="ECO:0007669"/>
    <property type="project" value="InterPro"/>
</dbReference>
<evidence type="ECO:0000256" key="10">
    <source>
        <dbReference type="SAM" id="Phobius"/>
    </source>
</evidence>
<dbReference type="Pfam" id="PF00324">
    <property type="entry name" value="AA_permease"/>
    <property type="match status" value="1"/>
</dbReference>
<reference evidence="12" key="1">
    <citation type="submission" date="2024-06" db="EMBL/GenBank/DDBJ databases">
        <title>Caulobacter inopinatus, sp. nov.</title>
        <authorList>
            <person name="Donachie S.P."/>
        </authorList>
    </citation>
    <scope>NUCLEOTIDE SEQUENCE</scope>
    <source>
        <strain evidence="12">73W</strain>
    </source>
</reference>
<evidence type="ECO:0000256" key="2">
    <source>
        <dbReference type="ARBA" id="ARBA00008583"/>
    </source>
</evidence>
<dbReference type="InterPro" id="IPR004841">
    <property type="entry name" value="AA-permease/SLC12A_dom"/>
</dbReference>
<keyword evidence="5" id="KW-0997">Cell inner membrane</keyword>
<dbReference type="GO" id="GO:0005886">
    <property type="term" value="C:plasma membrane"/>
    <property type="evidence" value="ECO:0007669"/>
    <property type="project" value="UniProtKB-SubCell"/>
</dbReference>
<keyword evidence="8 10" id="KW-1133">Transmembrane helix</keyword>
<accession>A0AB39KUB0</accession>
<dbReference type="AlphaFoldDB" id="A0AB39KUB0"/>
<evidence type="ECO:0000256" key="1">
    <source>
        <dbReference type="ARBA" id="ARBA00004429"/>
    </source>
</evidence>
<gene>
    <name evidence="12" type="ORF">ABOZ73_00540</name>
</gene>
<dbReference type="PIRSF" id="PIRSF006060">
    <property type="entry name" value="AA_transporter"/>
    <property type="match status" value="1"/>
</dbReference>
<dbReference type="RefSeq" id="WP_369059863.1">
    <property type="nucleotide sequence ID" value="NZ_CP158375.1"/>
</dbReference>
<dbReference type="PANTHER" id="PTHR43495:SF4">
    <property type="entry name" value="AROMATIC AMINO ACID TRANSPORT PROTEIN AROP"/>
    <property type="match status" value="1"/>
</dbReference>
<evidence type="ECO:0000256" key="8">
    <source>
        <dbReference type="ARBA" id="ARBA00022989"/>
    </source>
</evidence>
<feature type="transmembrane region" description="Helical" evidence="10">
    <location>
        <begin position="400"/>
        <end position="422"/>
    </location>
</feature>
<keyword evidence="6 10" id="KW-0812">Transmembrane</keyword>
<keyword evidence="3" id="KW-0813">Transport</keyword>
<evidence type="ECO:0000256" key="7">
    <source>
        <dbReference type="ARBA" id="ARBA00022970"/>
    </source>
</evidence>
<feature type="domain" description="Amino acid permease/ SLC12A" evidence="11">
    <location>
        <begin position="16"/>
        <end position="452"/>
    </location>
</feature>
<feature type="transmembrane region" description="Helical" evidence="10">
    <location>
        <begin position="20"/>
        <end position="39"/>
    </location>
</feature>
<comment type="similarity">
    <text evidence="2">Belongs to the amino acid-polyamine-organocation (APC) superfamily. Amino acid transporter (AAT) (TC 2.A.3.1) family.</text>
</comment>
<keyword evidence="9 10" id="KW-0472">Membrane</keyword>
<dbReference type="PANTHER" id="PTHR43495">
    <property type="entry name" value="GABA PERMEASE"/>
    <property type="match status" value="1"/>
</dbReference>
<sequence>MTTETPRFARTLKTRHIQFIAIGGAIGAGLFLGSGAAIAQAGPSVLIAYAMAGLAVFLMARALGELTLNRPAVPAFTSHVDDLVGHWAGFISGWSYWLIWVLVGIAEITAAGVFVKFWAPDFPQWITALMTLVGLYIANRVGVRLFGEVEFALTLIKVAAIVLLIVGGAALVLFGFGAAGKDASFANLWSRGGMFPFGLAGLFAVLPTALFSFGGTELVGVTAAESEDPERSLPKAINGVILRILLFYVGSLAVIMAVTPWSGIPANESPFVAVLQKIGLSGAAGVINFVVLSAVISSCNSGVFATGRVLSAMAARGQAPAFLARNDKRQLPTNAITASTLAMLVGVGLNYAFPEQVFGYVMSLVAALLLWTWLMVVLAHFSFRRRLAAEERAALRFPTLLYPASNWIVIAFIALVTVVMAIEPSARPTFYTAVIWFSGVGLIYALFVRRRR</sequence>
<evidence type="ECO:0000256" key="3">
    <source>
        <dbReference type="ARBA" id="ARBA00022448"/>
    </source>
</evidence>
<dbReference type="PROSITE" id="PS00218">
    <property type="entry name" value="AMINO_ACID_PERMEASE_1"/>
    <property type="match status" value="1"/>
</dbReference>
<evidence type="ECO:0000256" key="4">
    <source>
        <dbReference type="ARBA" id="ARBA00022475"/>
    </source>
</evidence>